<dbReference type="InterPro" id="IPR051199">
    <property type="entry name" value="LPS_LOS_Heptosyltrfase"/>
</dbReference>
<accession>A0A146G9Q5</accession>
<evidence type="ECO:0000256" key="2">
    <source>
        <dbReference type="ARBA" id="ARBA00022679"/>
    </source>
</evidence>
<evidence type="ECO:0000256" key="1">
    <source>
        <dbReference type="ARBA" id="ARBA00022676"/>
    </source>
</evidence>
<gene>
    <name evidence="3" type="ORF">TSACC_21740</name>
</gene>
<name>A0A146G9Q5_TERSA</name>
<dbReference type="Proteomes" id="UP000076023">
    <property type="component" value="Unassembled WGS sequence"/>
</dbReference>
<organism evidence="3 4">
    <name type="scientific">Terrimicrobium sacchariphilum</name>
    <dbReference type="NCBI Taxonomy" id="690879"/>
    <lineage>
        <taxon>Bacteria</taxon>
        <taxon>Pseudomonadati</taxon>
        <taxon>Verrucomicrobiota</taxon>
        <taxon>Terrimicrobiia</taxon>
        <taxon>Terrimicrobiales</taxon>
        <taxon>Terrimicrobiaceae</taxon>
        <taxon>Terrimicrobium</taxon>
    </lineage>
</organism>
<keyword evidence="4" id="KW-1185">Reference proteome</keyword>
<reference evidence="4" key="1">
    <citation type="journal article" date="2017" name="Genome Announc.">
        <title>Draft Genome Sequence of Terrimicrobium sacchariphilum NM-5T, a Facultative Anaerobic Soil Bacterium of the Class Spartobacteria.</title>
        <authorList>
            <person name="Qiu Y.L."/>
            <person name="Tourlousse D.M."/>
            <person name="Matsuura N."/>
            <person name="Ohashi A."/>
            <person name="Sekiguchi Y."/>
        </authorList>
    </citation>
    <scope>NUCLEOTIDE SEQUENCE [LARGE SCALE GENOMIC DNA]</scope>
    <source>
        <strain evidence="4">NM-5</strain>
    </source>
</reference>
<protein>
    <submittedName>
        <fullName evidence="3">ADP-heptose:LPS heptosyltransferase</fullName>
    </submittedName>
</protein>
<keyword evidence="2 3" id="KW-0808">Transferase</keyword>
<dbReference type="GO" id="GO:0009244">
    <property type="term" value="P:lipopolysaccharide core region biosynthetic process"/>
    <property type="evidence" value="ECO:0007669"/>
    <property type="project" value="TreeGrafter"/>
</dbReference>
<dbReference type="Gene3D" id="3.40.50.2000">
    <property type="entry name" value="Glycogen Phosphorylase B"/>
    <property type="match status" value="2"/>
</dbReference>
<evidence type="ECO:0000313" key="4">
    <source>
        <dbReference type="Proteomes" id="UP000076023"/>
    </source>
</evidence>
<dbReference type="STRING" id="690879.TSACC_21740"/>
<dbReference type="GO" id="GO:0005829">
    <property type="term" value="C:cytosol"/>
    <property type="evidence" value="ECO:0007669"/>
    <property type="project" value="TreeGrafter"/>
</dbReference>
<dbReference type="SUPFAM" id="SSF53756">
    <property type="entry name" value="UDP-Glycosyltransferase/glycogen phosphorylase"/>
    <property type="match status" value="1"/>
</dbReference>
<dbReference type="PANTHER" id="PTHR30160:SF1">
    <property type="entry name" value="LIPOPOLYSACCHARIDE 1,2-N-ACETYLGLUCOSAMINETRANSFERASE-RELATED"/>
    <property type="match status" value="1"/>
</dbReference>
<dbReference type="EMBL" id="BDCO01000002">
    <property type="protein sequence ID" value="GAT33326.1"/>
    <property type="molecule type" value="Genomic_DNA"/>
</dbReference>
<comment type="caution">
    <text evidence="3">The sequence shown here is derived from an EMBL/GenBank/DDBJ whole genome shotgun (WGS) entry which is preliminary data.</text>
</comment>
<dbReference type="RefSeq" id="WP_084400342.1">
    <property type="nucleotide sequence ID" value="NZ_BDCO01000002.1"/>
</dbReference>
<dbReference type="OrthoDB" id="9797795at2"/>
<dbReference type="InterPro" id="IPR002201">
    <property type="entry name" value="Glyco_trans_9"/>
</dbReference>
<dbReference type="InParanoid" id="A0A146G9Q5"/>
<dbReference type="AlphaFoldDB" id="A0A146G9Q5"/>
<dbReference type="GO" id="GO:0008713">
    <property type="term" value="F:ADP-heptose-lipopolysaccharide heptosyltransferase activity"/>
    <property type="evidence" value="ECO:0007669"/>
    <property type="project" value="TreeGrafter"/>
</dbReference>
<dbReference type="Pfam" id="PF01075">
    <property type="entry name" value="Glyco_transf_9"/>
    <property type="match status" value="1"/>
</dbReference>
<dbReference type="CDD" id="cd03789">
    <property type="entry name" value="GT9_LPS_heptosyltransferase"/>
    <property type="match status" value="1"/>
</dbReference>
<dbReference type="PANTHER" id="PTHR30160">
    <property type="entry name" value="TETRAACYLDISACCHARIDE 4'-KINASE-RELATED"/>
    <property type="match status" value="1"/>
</dbReference>
<sequence length="417" mass="46192">MSQLATNPKVLGFIDRWCGGTACAVLTVFRKLFGGKEMVTPEHRGLLFMKLAEQGSTVLASAAIRDAVQRHGRENVYFFVFQENRFILDALEVIPPENVLTVNTRNAFTMITSALQVVGRIRRMKLAACVDMEFFARSTAVLCYLTGIPIRVGFHAWHAGEGPFRGDLFTRRLRYNPHLHSSVTFRSLVAAVDDRDPDMMPRFDWHADEELLPLPHFQPTPEEVASVRALVAETTSPDRKALVLLNANASDLLPLRRWPNENYLELARRVLALSEHYYIGFTGGPAEAKKVAGIVAELNHPRVVCFAGRTTLRELLALYNESDVLVTNDSGPAHFAALTSVETVVLFGPETPKLFGTLSPNTQSITAGLACSPCVSALNNRQTNCRDNVCMRRISVDQVFQAVTIALERRQAASLAA</sequence>
<proteinExistence type="predicted"/>
<keyword evidence="1" id="KW-0328">Glycosyltransferase</keyword>
<evidence type="ECO:0000313" key="3">
    <source>
        <dbReference type="EMBL" id="GAT33326.1"/>
    </source>
</evidence>